<comment type="caution">
    <text evidence="1">The sequence shown here is derived from an EMBL/GenBank/DDBJ whole genome shotgun (WGS) entry which is preliminary data.</text>
</comment>
<dbReference type="RefSeq" id="WP_129926604.1">
    <property type="nucleotide sequence ID" value="NZ_SEOO01000016.1"/>
</dbReference>
<name>A0A8G1ZG46_9SPHN</name>
<sequence length="113" mass="12808">MLTSQSEFDRFVEPHEPGYFRAQAHGFALIREIDDCLSEAKSYAGRYTGYTDPVTHDLVITGECEEEYESAMNDARALARIIAKSNGYQILRAQGRSDELAQLVYMAHDQLRS</sequence>
<evidence type="ECO:0000313" key="2">
    <source>
        <dbReference type="Proteomes" id="UP000291572"/>
    </source>
</evidence>
<organism evidence="1 2">
    <name type="scientific">Sphingobium cupriresistens</name>
    <dbReference type="NCBI Taxonomy" id="1132417"/>
    <lineage>
        <taxon>Bacteria</taxon>
        <taxon>Pseudomonadati</taxon>
        <taxon>Pseudomonadota</taxon>
        <taxon>Alphaproteobacteria</taxon>
        <taxon>Sphingomonadales</taxon>
        <taxon>Sphingomonadaceae</taxon>
        <taxon>Sphingobium</taxon>
    </lineage>
</organism>
<accession>A0A8G1ZG46</accession>
<dbReference type="Proteomes" id="UP000291572">
    <property type="component" value="Unassembled WGS sequence"/>
</dbReference>
<reference evidence="1 2" key="1">
    <citation type="submission" date="2019-02" db="EMBL/GenBank/DDBJ databases">
        <authorList>
            <person name="Feng G."/>
        </authorList>
    </citation>
    <scope>NUCLEOTIDE SEQUENCE [LARGE SCALE GENOMIC DNA]</scope>
    <source>
        <strain evidence="1 2">CCTCC AB 2011146</strain>
    </source>
</reference>
<gene>
    <name evidence="1" type="ORF">EWH12_11095</name>
</gene>
<dbReference type="EMBL" id="SEOO01000016">
    <property type="protein sequence ID" value="RYM10691.1"/>
    <property type="molecule type" value="Genomic_DNA"/>
</dbReference>
<dbReference type="OrthoDB" id="7470709at2"/>
<protein>
    <submittedName>
        <fullName evidence="1">Uncharacterized protein</fullName>
    </submittedName>
</protein>
<evidence type="ECO:0000313" key="1">
    <source>
        <dbReference type="EMBL" id="RYM10691.1"/>
    </source>
</evidence>
<proteinExistence type="predicted"/>
<dbReference type="AlphaFoldDB" id="A0A8G1ZG46"/>